<protein>
    <submittedName>
        <fullName evidence="1">Uncharacterized protein</fullName>
    </submittedName>
</protein>
<accession>A0ABS8AYQ4</accession>
<gene>
    <name evidence="1" type="ORF">LGH74_23150</name>
</gene>
<comment type="caution">
    <text evidence="1">The sequence shown here is derived from an EMBL/GenBank/DDBJ whole genome shotgun (WGS) entry which is preliminary data.</text>
</comment>
<reference evidence="1" key="1">
    <citation type="submission" date="2021-10" db="EMBL/GenBank/DDBJ databases">
        <authorList>
            <person name="Dean J.D."/>
            <person name="Kim M.K."/>
            <person name="Newey C.N."/>
            <person name="Stoker T.S."/>
            <person name="Thompson D.W."/>
            <person name="Grose J.H."/>
        </authorList>
    </citation>
    <scope>NUCLEOTIDE SEQUENCE</scope>
    <source>
        <strain evidence="1">BT178</strain>
    </source>
</reference>
<dbReference type="RefSeq" id="WP_226180247.1">
    <property type="nucleotide sequence ID" value="NZ_JAJADR010000012.1"/>
</dbReference>
<dbReference type="EMBL" id="JAJADR010000012">
    <property type="protein sequence ID" value="MCB2410903.1"/>
    <property type="molecule type" value="Genomic_DNA"/>
</dbReference>
<organism evidence="1 2">
    <name type="scientific">Hymenobacter lucidus</name>
    <dbReference type="NCBI Taxonomy" id="2880930"/>
    <lineage>
        <taxon>Bacteria</taxon>
        <taxon>Pseudomonadati</taxon>
        <taxon>Bacteroidota</taxon>
        <taxon>Cytophagia</taxon>
        <taxon>Cytophagales</taxon>
        <taxon>Hymenobacteraceae</taxon>
        <taxon>Hymenobacter</taxon>
    </lineage>
</organism>
<keyword evidence="2" id="KW-1185">Reference proteome</keyword>
<name>A0ABS8AYQ4_9BACT</name>
<dbReference type="Proteomes" id="UP001165296">
    <property type="component" value="Unassembled WGS sequence"/>
</dbReference>
<evidence type="ECO:0000313" key="1">
    <source>
        <dbReference type="EMBL" id="MCB2410903.1"/>
    </source>
</evidence>
<sequence length="129" mass="15150">MSLFITKFEFAGRRPSLEDILMRVFEKYHIHLEVYQEQTPQVGVSNKLTEPAEPDSYRGSLAYPTICDITTRKLRRYGSVSLFTGESEGRRLLDIWSDPFDRSRILRNMLFDILPGLGGIEYKWWDKNK</sequence>
<evidence type="ECO:0000313" key="2">
    <source>
        <dbReference type="Proteomes" id="UP001165296"/>
    </source>
</evidence>
<proteinExistence type="predicted"/>